<reference evidence="1" key="1">
    <citation type="submission" date="2020-12" db="EMBL/GenBank/DDBJ databases">
        <authorList>
            <person name="Iha C."/>
        </authorList>
    </citation>
    <scope>NUCLEOTIDE SEQUENCE</scope>
</reference>
<proteinExistence type="predicted"/>
<evidence type="ECO:0000313" key="2">
    <source>
        <dbReference type="Proteomes" id="UP000708148"/>
    </source>
</evidence>
<dbReference type="EMBL" id="CAJHUC010002973">
    <property type="protein sequence ID" value="CAD7704917.1"/>
    <property type="molecule type" value="Genomic_DNA"/>
</dbReference>
<organism evidence="1 2">
    <name type="scientific">Ostreobium quekettii</name>
    <dbReference type="NCBI Taxonomy" id="121088"/>
    <lineage>
        <taxon>Eukaryota</taxon>
        <taxon>Viridiplantae</taxon>
        <taxon>Chlorophyta</taxon>
        <taxon>core chlorophytes</taxon>
        <taxon>Ulvophyceae</taxon>
        <taxon>TCBD clade</taxon>
        <taxon>Bryopsidales</taxon>
        <taxon>Ostreobineae</taxon>
        <taxon>Ostreobiaceae</taxon>
        <taxon>Ostreobium</taxon>
    </lineage>
</organism>
<evidence type="ECO:0000313" key="1">
    <source>
        <dbReference type="EMBL" id="CAD7704917.1"/>
    </source>
</evidence>
<gene>
    <name evidence="1" type="ORF">OSTQU699_LOCUS10272</name>
</gene>
<keyword evidence="2" id="KW-1185">Reference proteome</keyword>
<dbReference type="Proteomes" id="UP000708148">
    <property type="component" value="Unassembled WGS sequence"/>
</dbReference>
<comment type="caution">
    <text evidence="1">The sequence shown here is derived from an EMBL/GenBank/DDBJ whole genome shotgun (WGS) entry which is preliminary data.</text>
</comment>
<dbReference type="AlphaFoldDB" id="A0A8S1JFN4"/>
<accession>A0A8S1JFN4</accession>
<protein>
    <submittedName>
        <fullName evidence="1">Uncharacterized protein</fullName>
    </submittedName>
</protein>
<sequence length="124" mass="13471">MGAYHPAQNQQQKQTTLAWVGLSRVSLLQDCDLHGICFEAVQHGCSMALAPFYRVAKMAVYFPCAGESFLGLLLSCAVNRFANSSVTVRLALRFLYPGCQTHPICAFCSAPPVTILLTFLVVTG</sequence>
<name>A0A8S1JFN4_9CHLO</name>